<evidence type="ECO:0000313" key="1">
    <source>
        <dbReference type="EMBL" id="KAI4465211.1"/>
    </source>
</evidence>
<accession>A0ACB9TEH5</accession>
<dbReference type="Proteomes" id="UP001056778">
    <property type="component" value="Chromosome 3"/>
</dbReference>
<dbReference type="EMBL" id="CM043017">
    <property type="protein sequence ID" value="KAI4465211.1"/>
    <property type="molecule type" value="Genomic_DNA"/>
</dbReference>
<name>A0ACB9TEH5_HOLOL</name>
<evidence type="ECO:0000313" key="2">
    <source>
        <dbReference type="Proteomes" id="UP001056778"/>
    </source>
</evidence>
<reference evidence="1" key="1">
    <citation type="submission" date="2022-04" db="EMBL/GenBank/DDBJ databases">
        <title>Chromosome-scale genome assembly of Holotrichia oblita Faldermann.</title>
        <authorList>
            <person name="Rongchong L."/>
        </authorList>
    </citation>
    <scope>NUCLEOTIDE SEQUENCE</scope>
    <source>
        <strain evidence="1">81SQS9</strain>
    </source>
</reference>
<protein>
    <submittedName>
        <fullName evidence="1">N-acetyltransferase-related</fullName>
    </submittedName>
</protein>
<gene>
    <name evidence="1" type="ORF">MML48_3g00011802</name>
</gene>
<comment type="caution">
    <text evidence="1">The sequence shown here is derived from an EMBL/GenBank/DDBJ whole genome shotgun (WGS) entry which is preliminary data.</text>
</comment>
<keyword evidence="2" id="KW-1185">Reference proteome</keyword>
<organism evidence="1 2">
    <name type="scientific">Holotrichia oblita</name>
    <name type="common">Chafer beetle</name>
    <dbReference type="NCBI Taxonomy" id="644536"/>
    <lineage>
        <taxon>Eukaryota</taxon>
        <taxon>Metazoa</taxon>
        <taxon>Ecdysozoa</taxon>
        <taxon>Arthropoda</taxon>
        <taxon>Hexapoda</taxon>
        <taxon>Insecta</taxon>
        <taxon>Pterygota</taxon>
        <taxon>Neoptera</taxon>
        <taxon>Endopterygota</taxon>
        <taxon>Coleoptera</taxon>
        <taxon>Polyphaga</taxon>
        <taxon>Scarabaeiformia</taxon>
        <taxon>Scarabaeidae</taxon>
        <taxon>Melolonthinae</taxon>
        <taxon>Holotrichia</taxon>
    </lineage>
</organism>
<proteinExistence type="predicted"/>
<sequence length="225" mass="25919">MSKWSRPTSVSIPTIWATFEGRQIINGNKRQYWIQDITDEYRDRIVEYMIEEFTMDEPLCKYSSNLNHHLGLVCLTKDEDGKPIIAAMNCTTLCSKYDDESSGDGLQVQVLKTLMWVKKQVDPFSKFNITEYLDAMGLYVPPKFRGEGLGYELLKARKALCRACGLKVSITLFTSAISQKLADRVGFKDLYAIDYVDLEKVNPAFKYPGIQEHTKSLRFMYIVYE</sequence>